<dbReference type="EMBL" id="CM032191">
    <property type="protein sequence ID" value="KAG7085816.1"/>
    <property type="molecule type" value="Genomic_DNA"/>
</dbReference>
<evidence type="ECO:0000256" key="1">
    <source>
        <dbReference type="SAM" id="MobiDB-lite"/>
    </source>
</evidence>
<dbReference type="GeneID" id="66072430"/>
<dbReference type="AlphaFoldDB" id="A0A9P7UMB8"/>
<reference evidence="2" key="1">
    <citation type="journal article" date="2021" name="Genome Biol. Evol.">
        <title>The assembled and annotated genome of the fairy-ring fungus Marasmius oreades.</title>
        <authorList>
            <person name="Hiltunen M."/>
            <person name="Ament-Velasquez S.L."/>
            <person name="Johannesson H."/>
        </authorList>
    </citation>
    <scope>NUCLEOTIDE SEQUENCE</scope>
    <source>
        <strain evidence="2">03SP1</strain>
    </source>
</reference>
<dbReference type="RefSeq" id="XP_043002287.1">
    <property type="nucleotide sequence ID" value="XM_043160331.1"/>
</dbReference>
<name>A0A9P7UMB8_9AGAR</name>
<sequence>MGVGGKGRTGREVGVLAGAEHGGEGKGRLVSGRGRLVSGTVNVIDPSLWARAA</sequence>
<organism evidence="2 3">
    <name type="scientific">Marasmius oreades</name>
    <name type="common">fairy-ring Marasmius</name>
    <dbReference type="NCBI Taxonomy" id="181124"/>
    <lineage>
        <taxon>Eukaryota</taxon>
        <taxon>Fungi</taxon>
        <taxon>Dikarya</taxon>
        <taxon>Basidiomycota</taxon>
        <taxon>Agaricomycotina</taxon>
        <taxon>Agaricomycetes</taxon>
        <taxon>Agaricomycetidae</taxon>
        <taxon>Agaricales</taxon>
        <taxon>Marasmiineae</taxon>
        <taxon>Marasmiaceae</taxon>
        <taxon>Marasmius</taxon>
    </lineage>
</organism>
<feature type="region of interest" description="Disordered" evidence="1">
    <location>
        <begin position="1"/>
        <end position="31"/>
    </location>
</feature>
<comment type="caution">
    <text evidence="2">The sequence shown here is derived from an EMBL/GenBank/DDBJ whole genome shotgun (WGS) entry which is preliminary data.</text>
</comment>
<dbReference type="KEGG" id="more:E1B28_003354"/>
<proteinExistence type="predicted"/>
<evidence type="ECO:0000313" key="2">
    <source>
        <dbReference type="EMBL" id="KAG7085816.1"/>
    </source>
</evidence>
<gene>
    <name evidence="2" type="ORF">E1B28_003354</name>
</gene>
<protein>
    <submittedName>
        <fullName evidence="2">Uncharacterized protein</fullName>
    </submittedName>
</protein>
<dbReference type="Proteomes" id="UP001049176">
    <property type="component" value="Chromosome 11"/>
</dbReference>
<accession>A0A9P7UMB8</accession>
<keyword evidence="3" id="KW-1185">Reference proteome</keyword>
<evidence type="ECO:0000313" key="3">
    <source>
        <dbReference type="Proteomes" id="UP001049176"/>
    </source>
</evidence>